<keyword evidence="12 13" id="KW-0175">Coiled coil</keyword>
<protein>
    <submittedName>
        <fullName evidence="18">Uncharacterized protein</fullName>
    </submittedName>
</protein>
<dbReference type="OMA" id="CISESYE"/>
<dbReference type="InterPro" id="IPR036388">
    <property type="entry name" value="WH-like_DNA-bd_sf"/>
</dbReference>
<evidence type="ECO:0000259" key="16">
    <source>
        <dbReference type="Pfam" id="PF18052"/>
    </source>
</evidence>
<accession>A0A068UUM4</accession>
<evidence type="ECO:0000256" key="4">
    <source>
        <dbReference type="ARBA" id="ARBA00008894"/>
    </source>
</evidence>
<feature type="domain" description="Late blight resistance protein R1A-like N-terminal" evidence="15">
    <location>
        <begin position="110"/>
        <end position="330"/>
    </location>
</feature>
<dbReference type="Pfam" id="PF00931">
    <property type="entry name" value="NB-ARC"/>
    <property type="match status" value="1"/>
</dbReference>
<dbReference type="InterPro" id="IPR021929">
    <property type="entry name" value="R1A-like_N"/>
</dbReference>
<dbReference type="FunFam" id="3.40.50.300:FF:001091">
    <property type="entry name" value="Probable disease resistance protein At1g61300"/>
    <property type="match status" value="1"/>
</dbReference>
<dbReference type="Gramene" id="CDP11974">
    <property type="protein sequence ID" value="CDP11974"/>
    <property type="gene ID" value="GSCOC_T00035313001"/>
</dbReference>
<keyword evidence="10" id="KW-0611">Plant defense</keyword>
<dbReference type="Gene3D" id="1.10.10.10">
    <property type="entry name" value="Winged helix-like DNA-binding domain superfamily/Winged helix DNA-binding domain"/>
    <property type="match status" value="1"/>
</dbReference>
<dbReference type="OrthoDB" id="1297865at2759"/>
<dbReference type="InParanoid" id="A0A068UUM4"/>
<dbReference type="InterPro" id="IPR044974">
    <property type="entry name" value="Disease_R_plants"/>
</dbReference>
<comment type="function">
    <text evidence="1">Confers resistance to late blight (Phytophthora infestans) races carrying the avirulence gene Avr1. Resistance proteins guard the plant against pathogens that contain an appropriate avirulence protein via an indirect interaction with this avirulence protein. That triggers a defense system including the hypersensitive response, which restricts the pathogen growth.</text>
</comment>
<feature type="domain" description="Disease resistance N-terminal" evidence="16">
    <location>
        <begin position="606"/>
        <end position="684"/>
    </location>
</feature>
<feature type="coiled-coil region" evidence="13">
    <location>
        <begin position="334"/>
        <end position="361"/>
    </location>
</feature>
<organism evidence="18 19">
    <name type="scientific">Coffea canephora</name>
    <name type="common">Robusta coffee</name>
    <dbReference type="NCBI Taxonomy" id="49390"/>
    <lineage>
        <taxon>Eukaryota</taxon>
        <taxon>Viridiplantae</taxon>
        <taxon>Streptophyta</taxon>
        <taxon>Embryophyta</taxon>
        <taxon>Tracheophyta</taxon>
        <taxon>Spermatophyta</taxon>
        <taxon>Magnoliopsida</taxon>
        <taxon>eudicotyledons</taxon>
        <taxon>Gunneridae</taxon>
        <taxon>Pentapetalae</taxon>
        <taxon>asterids</taxon>
        <taxon>lamiids</taxon>
        <taxon>Gentianales</taxon>
        <taxon>Rubiaceae</taxon>
        <taxon>Ixoroideae</taxon>
        <taxon>Gardenieae complex</taxon>
        <taxon>Bertiereae - Coffeeae clade</taxon>
        <taxon>Coffeeae</taxon>
        <taxon>Coffea</taxon>
    </lineage>
</organism>
<dbReference type="InterPro" id="IPR042197">
    <property type="entry name" value="Apaf_helical"/>
</dbReference>
<evidence type="ECO:0000256" key="5">
    <source>
        <dbReference type="ARBA" id="ARBA00022490"/>
    </source>
</evidence>
<evidence type="ECO:0000256" key="10">
    <source>
        <dbReference type="ARBA" id="ARBA00022821"/>
    </source>
</evidence>
<dbReference type="PRINTS" id="PR00364">
    <property type="entry name" value="DISEASERSIST"/>
</dbReference>
<dbReference type="FunFam" id="1.10.10.10:FF:000322">
    <property type="entry name" value="Probable disease resistance protein At1g63360"/>
    <property type="match status" value="1"/>
</dbReference>
<evidence type="ECO:0000256" key="11">
    <source>
        <dbReference type="ARBA" id="ARBA00022840"/>
    </source>
</evidence>
<keyword evidence="9" id="KW-0547">Nucleotide-binding</keyword>
<name>A0A068UUM4_COFCA</name>
<keyword evidence="11" id="KW-0067">ATP-binding</keyword>
<dbReference type="GO" id="GO:0016020">
    <property type="term" value="C:membrane"/>
    <property type="evidence" value="ECO:0007669"/>
    <property type="project" value="UniProtKB-SubCell"/>
</dbReference>
<dbReference type="GO" id="GO:0051607">
    <property type="term" value="P:defense response to virus"/>
    <property type="evidence" value="ECO:0007669"/>
    <property type="project" value="UniProtKB-ARBA"/>
</dbReference>
<dbReference type="InterPro" id="IPR027417">
    <property type="entry name" value="P-loop_NTPase"/>
</dbReference>
<dbReference type="InterPro" id="IPR041118">
    <property type="entry name" value="Rx_N"/>
</dbReference>
<dbReference type="InterPro" id="IPR032675">
    <property type="entry name" value="LRR_dom_sf"/>
</dbReference>
<keyword evidence="5" id="KW-0963">Cytoplasm</keyword>
<evidence type="ECO:0000256" key="7">
    <source>
        <dbReference type="ARBA" id="ARBA00022667"/>
    </source>
</evidence>
<dbReference type="Pfam" id="PF12061">
    <property type="entry name" value="NB-LRR"/>
    <property type="match status" value="1"/>
</dbReference>
<sequence length="1481" mass="169138">MDVLFTCVETPLMSVAWALKHRSLPSLLRDQVLALEKELRFLRTFLICIGTSKDIMAESSSIIGRFEDAFGKANEDLISACRTMQEKFSGKELYQAACAMLEMAKNFQPEIREAYGSLLKLSRQQHNIPLDPKLLKGLIDSLAENLTDLVDSEDLIASLKKQIPVLKEKLRFLRNFLDITAKKSIPDQIMQSFLSYVHFSGSTAASLSYCCWTDEMDEIVAGGMNIKLSELVWKIMPDTLELMEMYVGLLKASKLATSDDAKTGEVASFAKFLLENFVSFTDNKASMIQEELIFLLSFMIGLQEECTGDLGQISANIKTIAREAGYLEYKHLLNEGTEDQIKEMKHVADKLLEKMKLVKAEILLIELLHSEDSLFVLMRDANAAIHEELKFFKSFLLNPKQDGESFLKQAETVASEVTSLIHSIHGKKFNEEMVTKINLDLFWLLEKIKLFRSEIHLNELKNKEANSLFPMRGDTEILYKGLRSLRAFLMDIPDNDENREDRKLYLTYLEAAISELQPLDLPLRVNKMTEDLVDVYLAKGNAVANDSGSQNCSVGESMMQKGMQIHLFASEVLQLFGLFKAHMGQIYLQDVKSLQSNLPRTDDLGFINSLLQNLRELLNHDANHAASFAKQHLQMVCEELEFLQSFLVKSVKQKNDRAEVRDLWTCITKVAYEAEWVIDSFVLRDGPFTYHMLWLSAVMEYIKLIKAKAICVQEKYYNEVQDIAKPSDRAPSSVSTPELDEVVVGFNNEEKEIKGVLTRGEMKMDIISIVGMPGLGKTTLAKKVYNSPSVASHFHVRAWCCISQKYQRRQLLLDILCQIIEITDQIRRLDDDDIATKLYQSLKRKRYLIVMDDLWEIGAWSDMRQSFPDDKNGSRVLFTSRQQDLGLQAKEDGKTFPLCPLSQDESWQLLQKRVFCEVDCPNTLLEVGERIAENCKGIPLSLVVIAGLLARTEKTPDRWKQVLEKLSSYIFADPEGGCMHALGLSYEHLPDNLKSCFLYFGAFPEDAEIPAWKLSCLWIAEGFVQNTDSKSLEDAAEYCLSELVSRSLVIVAKKRSNGKVKSFRVHDLLRELCLKKAKEENFFQLIHGYKQLFSPSREAEGLDYDADSNNSFSSTPLEYQDRRLCICSKRKLFSLLKPCGRQVRSLLFFASNEIYPRTPYDISFICQNFKLVRVLDVESINMGDSFPIGLELLVQLKYLAVRGDVKSVPSSICKLWNLETFLVKALRGEVLVPSSFLNMKRLRRVHINDRVAFSSLNDKSDCSSLVENMETFSTPALSYGSVTEKMLRRFPSLRKLRCIFVESSDYSKKFTKFPVLDFLTHLESLKILYHGMVSQPCEFNLPLNLKKLTLSKFRLPWSQISTIGKLPHLEVLKLLSRAFDGQIWEMTEGEFQSLKYLKLDNLWIAQWKASNDHLPCLRHLVLQRCKKLEEVPSSLGDIRTLERIEVHWCSQSAAVSVKEIEDEQRDIGNEELMVLISGMEQ</sequence>
<dbReference type="PANTHER" id="PTHR23155:SF1152">
    <property type="entry name" value="AAA+ ATPASE DOMAIN-CONTAINING PROTEIN"/>
    <property type="match status" value="1"/>
</dbReference>
<evidence type="ECO:0000256" key="6">
    <source>
        <dbReference type="ARBA" id="ARBA00022614"/>
    </source>
</evidence>
<dbReference type="GO" id="GO:0005737">
    <property type="term" value="C:cytoplasm"/>
    <property type="evidence" value="ECO:0007669"/>
    <property type="project" value="UniProtKB-SubCell"/>
</dbReference>
<evidence type="ECO:0000313" key="18">
    <source>
        <dbReference type="EMBL" id="CDP11974.1"/>
    </source>
</evidence>
<dbReference type="InterPro" id="IPR058922">
    <property type="entry name" value="WHD_DRP"/>
</dbReference>
<evidence type="ECO:0000313" key="19">
    <source>
        <dbReference type="Proteomes" id="UP000295252"/>
    </source>
</evidence>
<evidence type="ECO:0000259" key="14">
    <source>
        <dbReference type="Pfam" id="PF00931"/>
    </source>
</evidence>
<proteinExistence type="inferred from homology"/>
<feature type="domain" description="NB-ARC" evidence="14">
    <location>
        <begin position="751"/>
        <end position="916"/>
    </location>
</feature>
<comment type="similarity">
    <text evidence="4">Belongs to the disease resistance NB-LRR family.</text>
</comment>
<evidence type="ECO:0000256" key="3">
    <source>
        <dbReference type="ARBA" id="ARBA00004496"/>
    </source>
</evidence>
<dbReference type="Gene3D" id="1.20.5.4130">
    <property type="match status" value="1"/>
</dbReference>
<dbReference type="Pfam" id="PF23559">
    <property type="entry name" value="WHD_DRP"/>
    <property type="match status" value="1"/>
</dbReference>
<dbReference type="EMBL" id="HG739145">
    <property type="protein sequence ID" value="CDP11974.1"/>
    <property type="molecule type" value="Genomic_DNA"/>
</dbReference>
<dbReference type="GO" id="GO:0043531">
    <property type="term" value="F:ADP binding"/>
    <property type="evidence" value="ECO:0007669"/>
    <property type="project" value="InterPro"/>
</dbReference>
<dbReference type="Gene3D" id="3.80.10.10">
    <property type="entry name" value="Ribonuclease Inhibitor"/>
    <property type="match status" value="1"/>
</dbReference>
<dbReference type="InterPro" id="IPR002182">
    <property type="entry name" value="NB-ARC"/>
</dbReference>
<dbReference type="GO" id="GO:0005524">
    <property type="term" value="F:ATP binding"/>
    <property type="evidence" value="ECO:0007669"/>
    <property type="project" value="UniProtKB-KW"/>
</dbReference>
<comment type="subcellular location">
    <subcellularLocation>
        <location evidence="3">Cytoplasm</location>
    </subcellularLocation>
    <subcellularLocation>
        <location evidence="2">Membrane</location>
        <topology evidence="2">Peripheral membrane protein</topology>
    </subcellularLocation>
</comment>
<dbReference type="Proteomes" id="UP000295252">
    <property type="component" value="Chromosome II"/>
</dbReference>
<evidence type="ECO:0000256" key="1">
    <source>
        <dbReference type="ARBA" id="ARBA00002074"/>
    </source>
</evidence>
<keyword evidence="19" id="KW-1185">Reference proteome</keyword>
<dbReference type="Gene3D" id="3.40.50.300">
    <property type="entry name" value="P-loop containing nucleotide triphosphate hydrolases"/>
    <property type="match status" value="1"/>
</dbReference>
<dbReference type="InterPro" id="IPR038005">
    <property type="entry name" value="RX-like_CC"/>
</dbReference>
<keyword evidence="6" id="KW-0433">Leucine-rich repeat</keyword>
<reference evidence="19" key="1">
    <citation type="journal article" date="2014" name="Science">
        <title>The coffee genome provides insight into the convergent evolution of caffeine biosynthesis.</title>
        <authorList>
            <person name="Denoeud F."/>
            <person name="Carretero-Paulet L."/>
            <person name="Dereeper A."/>
            <person name="Droc G."/>
            <person name="Guyot R."/>
            <person name="Pietrella M."/>
            <person name="Zheng C."/>
            <person name="Alberti A."/>
            <person name="Anthony F."/>
            <person name="Aprea G."/>
            <person name="Aury J.M."/>
            <person name="Bento P."/>
            <person name="Bernard M."/>
            <person name="Bocs S."/>
            <person name="Campa C."/>
            <person name="Cenci A."/>
            <person name="Combes M.C."/>
            <person name="Crouzillat D."/>
            <person name="Da Silva C."/>
            <person name="Daddiego L."/>
            <person name="De Bellis F."/>
            <person name="Dussert S."/>
            <person name="Garsmeur O."/>
            <person name="Gayraud T."/>
            <person name="Guignon V."/>
            <person name="Jahn K."/>
            <person name="Jamilloux V."/>
            <person name="Joet T."/>
            <person name="Labadie K."/>
            <person name="Lan T."/>
            <person name="Leclercq J."/>
            <person name="Lepelley M."/>
            <person name="Leroy T."/>
            <person name="Li L.T."/>
            <person name="Librado P."/>
            <person name="Lopez L."/>
            <person name="Munoz A."/>
            <person name="Noel B."/>
            <person name="Pallavicini A."/>
            <person name="Perrotta G."/>
            <person name="Poncet V."/>
            <person name="Pot D."/>
            <person name="Priyono X."/>
            <person name="Rigoreau M."/>
            <person name="Rouard M."/>
            <person name="Rozas J."/>
            <person name="Tranchant-Dubreuil C."/>
            <person name="VanBuren R."/>
            <person name="Zhang Q."/>
            <person name="Andrade A.C."/>
            <person name="Argout X."/>
            <person name="Bertrand B."/>
            <person name="de Kochko A."/>
            <person name="Graziosi G."/>
            <person name="Henry R.J."/>
            <person name="Jayarama X."/>
            <person name="Ming R."/>
            <person name="Nagai C."/>
            <person name="Rounsley S."/>
            <person name="Sankoff D."/>
            <person name="Giuliano G."/>
            <person name="Albert V.A."/>
            <person name="Wincker P."/>
            <person name="Lashermes P."/>
        </authorList>
    </citation>
    <scope>NUCLEOTIDE SEQUENCE [LARGE SCALE GENOMIC DNA]</scope>
    <source>
        <strain evidence="19">cv. DH200-94</strain>
    </source>
</reference>
<evidence type="ECO:0000256" key="12">
    <source>
        <dbReference type="ARBA" id="ARBA00023054"/>
    </source>
</evidence>
<dbReference type="Pfam" id="PF18052">
    <property type="entry name" value="Rx_N"/>
    <property type="match status" value="1"/>
</dbReference>
<evidence type="ECO:0000256" key="13">
    <source>
        <dbReference type="SAM" id="Coils"/>
    </source>
</evidence>
<evidence type="ECO:0000256" key="8">
    <source>
        <dbReference type="ARBA" id="ARBA00022737"/>
    </source>
</evidence>
<evidence type="ECO:0000259" key="15">
    <source>
        <dbReference type="Pfam" id="PF12061"/>
    </source>
</evidence>
<keyword evidence="7" id="KW-0381">Hypersensitive response</keyword>
<evidence type="ECO:0000259" key="17">
    <source>
        <dbReference type="Pfam" id="PF23559"/>
    </source>
</evidence>
<dbReference type="PhylomeDB" id="A0A068UUM4"/>
<evidence type="ECO:0000256" key="2">
    <source>
        <dbReference type="ARBA" id="ARBA00004170"/>
    </source>
</evidence>
<evidence type="ECO:0000256" key="9">
    <source>
        <dbReference type="ARBA" id="ARBA00022741"/>
    </source>
</evidence>
<dbReference type="GO" id="GO:0009626">
    <property type="term" value="P:plant-type hypersensitive response"/>
    <property type="evidence" value="ECO:0007669"/>
    <property type="project" value="UniProtKB-KW"/>
</dbReference>
<dbReference type="SUPFAM" id="SSF52540">
    <property type="entry name" value="P-loop containing nucleoside triphosphate hydrolases"/>
    <property type="match status" value="1"/>
</dbReference>
<dbReference type="Gene3D" id="1.10.8.430">
    <property type="entry name" value="Helical domain of apoptotic protease-activating factors"/>
    <property type="match status" value="1"/>
</dbReference>
<dbReference type="CDD" id="cd14798">
    <property type="entry name" value="RX-CC_like"/>
    <property type="match status" value="1"/>
</dbReference>
<keyword evidence="8" id="KW-0677">Repeat</keyword>
<dbReference type="PANTHER" id="PTHR23155">
    <property type="entry name" value="DISEASE RESISTANCE PROTEIN RP"/>
    <property type="match status" value="1"/>
</dbReference>
<dbReference type="SUPFAM" id="SSF52058">
    <property type="entry name" value="L domain-like"/>
    <property type="match status" value="1"/>
</dbReference>
<feature type="domain" description="Disease resistance protein winged helix" evidence="17">
    <location>
        <begin position="1003"/>
        <end position="1072"/>
    </location>
</feature>
<gene>
    <name evidence="18" type="ORF">GSCOC_T00035313001</name>
</gene>